<protein>
    <submittedName>
        <fullName evidence="2">Ubs_19 putative toxin</fullName>
    </submittedName>
</protein>
<dbReference type="AlphaFoldDB" id="A0A098LWI8"/>
<organism evidence="2">
    <name type="scientific">Unedogemmula bisaya</name>
    <name type="common">Sea snail</name>
    <name type="synonym">Lophiotoma bisaya</name>
    <dbReference type="NCBI Taxonomy" id="746885"/>
    <lineage>
        <taxon>Eukaryota</taxon>
        <taxon>Metazoa</taxon>
        <taxon>Spiralia</taxon>
        <taxon>Lophotrochozoa</taxon>
        <taxon>Mollusca</taxon>
        <taxon>Gastropoda</taxon>
        <taxon>Caenogastropoda</taxon>
        <taxon>Neogastropoda</taxon>
        <taxon>Conoidea</taxon>
        <taxon>Turridae</taxon>
        <taxon>Unedogemmula</taxon>
    </lineage>
</organism>
<accession>A0A098LWI8</accession>
<sequence>MKVPIVLVLILVLLMPLSEGYKRKRYRTCNETCEEFCDYCDENDVTGTANCRNNAADYSRCVQHYLSNQPIR</sequence>
<feature type="signal peptide" evidence="1">
    <location>
        <begin position="1"/>
        <end position="20"/>
    </location>
</feature>
<evidence type="ECO:0000313" key="2">
    <source>
        <dbReference type="EMBL" id="JAC94838.1"/>
    </source>
</evidence>
<dbReference type="EMBL" id="GBQY01000019">
    <property type="protein sequence ID" value="JAC94838.1"/>
    <property type="molecule type" value="Transcribed_RNA"/>
</dbReference>
<feature type="chain" id="PRO_5001937760" evidence="1">
    <location>
        <begin position="21"/>
        <end position="72"/>
    </location>
</feature>
<evidence type="ECO:0000256" key="1">
    <source>
        <dbReference type="SAM" id="SignalP"/>
    </source>
</evidence>
<keyword evidence="1" id="KW-0732">Signal</keyword>
<name>A0A098LWI8_UNEBI</name>
<proteinExistence type="predicted"/>
<reference evidence="2" key="2">
    <citation type="submission" date="2014-09" db="EMBL/GenBank/DDBJ databases">
        <authorList>
            <person name="Gonzales D.T.T."/>
            <person name="Saloma C.P."/>
        </authorList>
    </citation>
    <scope>NUCLEOTIDE SEQUENCE</scope>
    <source>
        <tissue evidence="2">Venom duct</tissue>
    </source>
</reference>
<reference evidence="2" key="1">
    <citation type="journal article" date="2014" name="Toxicon">
        <title>A bioinformatics survey for conotoxin-like sequences in three turrid snail venom duct transcriptomes.</title>
        <authorList>
            <person name="Gonzales D.T."/>
            <person name="Saloma C.P."/>
        </authorList>
    </citation>
    <scope>NUCLEOTIDE SEQUENCE</scope>
    <source>
        <tissue evidence="2">Venom duct</tissue>
    </source>
</reference>